<dbReference type="Gene3D" id="1.10.10.10">
    <property type="entry name" value="Winged helix-like DNA-binding domain superfamily/Winged helix DNA-binding domain"/>
    <property type="match status" value="1"/>
</dbReference>
<dbReference type="InterPro" id="IPR004839">
    <property type="entry name" value="Aminotransferase_I/II_large"/>
</dbReference>
<evidence type="ECO:0000256" key="4">
    <source>
        <dbReference type="ARBA" id="ARBA00022898"/>
    </source>
</evidence>
<sequence>MWKPDRLGPVPMYRQIADYFERRIILGELPPGSILPPERKLAGQWQLNRSTIIQAYEELRSRGLIDRRKGSGTRVSLRKWEESPKPAVDWLPYTEQSSPPGSPLLRKVREEARKGAEIVDMAGSELSEDLIPMEAFRQLMREQPLTEPLGYTDPQGLYPLREALAVYLRAYRQVDATASSIFVTSGIQQALYLIARCLLRPGDAVGIEVPSYHYSSHVLPSAGLRPVALPVDEAGIRPDELAARIRKDKLRMLILNPAFQNPTGRTLRPDRRKRLLEVAAELGVPIVEDDPYGLAAFRDEPPVPLKAMDTRGVVLYVGSLSKIAAPGLRTGWLVGPDAVIRQLTAARQQMDMGPSVLPEWLSARFLASDFFHRHLLRVRRALRLKSELLMKELNEHLKGDMTFERPDGGLYLWGKLAGGISAARLLDEGIKRGVLFVPGSVFGPGSSHVRLTFARPSKKDIAVGAARFAEAFRAASRR</sequence>
<evidence type="ECO:0000313" key="10">
    <source>
        <dbReference type="Proteomes" id="UP000028123"/>
    </source>
</evidence>
<dbReference type="InterPro" id="IPR015422">
    <property type="entry name" value="PyrdxlP-dep_Trfase_small"/>
</dbReference>
<dbReference type="GO" id="GO:0030170">
    <property type="term" value="F:pyridoxal phosphate binding"/>
    <property type="evidence" value="ECO:0007669"/>
    <property type="project" value="InterPro"/>
</dbReference>
<keyword evidence="3" id="KW-0032">Aminotransferase</keyword>
<reference evidence="9 10" key="1">
    <citation type="submission" date="2014-06" db="EMBL/GenBank/DDBJ databases">
        <title>Draft genome sequence of Paenibacillus sp. MSt1.</title>
        <authorList>
            <person name="Aw Y.K."/>
            <person name="Ong K.S."/>
            <person name="Gan H.M."/>
            <person name="Lee S.M."/>
        </authorList>
    </citation>
    <scope>NUCLEOTIDE SEQUENCE [LARGE SCALE GENOMIC DNA]</scope>
    <source>
        <strain evidence="9 10">MSt1</strain>
    </source>
</reference>
<dbReference type="InterPro" id="IPR000524">
    <property type="entry name" value="Tscrpt_reg_HTH_GntR"/>
</dbReference>
<evidence type="ECO:0000256" key="2">
    <source>
        <dbReference type="ARBA" id="ARBA00005384"/>
    </source>
</evidence>
<dbReference type="PANTHER" id="PTHR46577:SF2">
    <property type="entry name" value="TRANSCRIPTIONAL REGULATORY PROTEIN"/>
    <property type="match status" value="1"/>
</dbReference>
<keyword evidence="10" id="KW-1185">Reference proteome</keyword>
<dbReference type="RefSeq" id="WP_036683069.1">
    <property type="nucleotide sequence ID" value="NZ_JNVM01000011.1"/>
</dbReference>
<dbReference type="SUPFAM" id="SSF53383">
    <property type="entry name" value="PLP-dependent transferases"/>
    <property type="match status" value="1"/>
</dbReference>
<proteinExistence type="inferred from homology"/>
<dbReference type="GO" id="GO:0008483">
    <property type="term" value="F:transaminase activity"/>
    <property type="evidence" value="ECO:0007669"/>
    <property type="project" value="UniProtKB-KW"/>
</dbReference>
<dbReference type="OrthoDB" id="9815017at2"/>
<keyword evidence="7" id="KW-0804">Transcription</keyword>
<dbReference type="GO" id="GO:0003700">
    <property type="term" value="F:DNA-binding transcription factor activity"/>
    <property type="evidence" value="ECO:0007669"/>
    <property type="project" value="InterPro"/>
</dbReference>
<evidence type="ECO:0000256" key="5">
    <source>
        <dbReference type="ARBA" id="ARBA00023015"/>
    </source>
</evidence>
<evidence type="ECO:0000256" key="1">
    <source>
        <dbReference type="ARBA" id="ARBA00001933"/>
    </source>
</evidence>
<dbReference type="GO" id="GO:0003677">
    <property type="term" value="F:DNA binding"/>
    <property type="evidence" value="ECO:0007669"/>
    <property type="project" value="UniProtKB-KW"/>
</dbReference>
<dbReference type="SUPFAM" id="SSF46785">
    <property type="entry name" value="Winged helix' DNA-binding domain"/>
    <property type="match status" value="1"/>
</dbReference>
<dbReference type="Proteomes" id="UP000028123">
    <property type="component" value="Unassembled WGS sequence"/>
</dbReference>
<name>A0A081P3Q0_9BACL</name>
<evidence type="ECO:0000259" key="8">
    <source>
        <dbReference type="PROSITE" id="PS50949"/>
    </source>
</evidence>
<dbReference type="InterPro" id="IPR015424">
    <property type="entry name" value="PyrdxlP-dep_Trfase"/>
</dbReference>
<comment type="cofactor">
    <cofactor evidence="1">
        <name>pyridoxal 5'-phosphate</name>
        <dbReference type="ChEBI" id="CHEBI:597326"/>
    </cofactor>
</comment>
<dbReference type="SMART" id="SM00345">
    <property type="entry name" value="HTH_GNTR"/>
    <property type="match status" value="1"/>
</dbReference>
<dbReference type="InterPro" id="IPR036390">
    <property type="entry name" value="WH_DNA-bd_sf"/>
</dbReference>
<keyword evidence="6" id="KW-0238">DNA-binding</keyword>
<comment type="similarity">
    <text evidence="2">In the C-terminal section; belongs to the class-I pyridoxal-phosphate-dependent aminotransferase family.</text>
</comment>
<dbReference type="Pfam" id="PF00155">
    <property type="entry name" value="Aminotran_1_2"/>
    <property type="match status" value="1"/>
</dbReference>
<dbReference type="Gene3D" id="3.40.640.10">
    <property type="entry name" value="Type I PLP-dependent aspartate aminotransferase-like (Major domain)"/>
    <property type="match status" value="1"/>
</dbReference>
<evidence type="ECO:0000256" key="3">
    <source>
        <dbReference type="ARBA" id="ARBA00022576"/>
    </source>
</evidence>
<protein>
    <submittedName>
        <fullName evidence="9">GntR family transcriptional regulator</fullName>
    </submittedName>
</protein>
<feature type="domain" description="HTH gntR-type" evidence="8">
    <location>
        <begin position="10"/>
        <end position="78"/>
    </location>
</feature>
<keyword evidence="4" id="KW-0663">Pyridoxal phosphate</keyword>
<keyword evidence="3" id="KW-0808">Transferase</keyword>
<gene>
    <name evidence="9" type="ORF">ET33_04515</name>
</gene>
<dbReference type="AlphaFoldDB" id="A0A081P3Q0"/>
<dbReference type="PANTHER" id="PTHR46577">
    <property type="entry name" value="HTH-TYPE TRANSCRIPTIONAL REGULATORY PROTEIN GABR"/>
    <property type="match status" value="1"/>
</dbReference>
<dbReference type="Pfam" id="PF00392">
    <property type="entry name" value="GntR"/>
    <property type="match status" value="1"/>
</dbReference>
<dbReference type="InterPro" id="IPR036388">
    <property type="entry name" value="WH-like_DNA-bd_sf"/>
</dbReference>
<dbReference type="eggNOG" id="COG1167">
    <property type="taxonomic scope" value="Bacteria"/>
</dbReference>
<keyword evidence="5" id="KW-0805">Transcription regulation</keyword>
<organism evidence="9 10">
    <name type="scientific">Paenibacillus tyrfis</name>
    <dbReference type="NCBI Taxonomy" id="1501230"/>
    <lineage>
        <taxon>Bacteria</taxon>
        <taxon>Bacillati</taxon>
        <taxon>Bacillota</taxon>
        <taxon>Bacilli</taxon>
        <taxon>Bacillales</taxon>
        <taxon>Paenibacillaceae</taxon>
        <taxon>Paenibacillus</taxon>
    </lineage>
</organism>
<comment type="caution">
    <text evidence="9">The sequence shown here is derived from an EMBL/GenBank/DDBJ whole genome shotgun (WGS) entry which is preliminary data.</text>
</comment>
<accession>A0A081P3Q0</accession>
<dbReference type="InterPro" id="IPR051446">
    <property type="entry name" value="HTH_trans_reg/aminotransferase"/>
</dbReference>
<evidence type="ECO:0000313" key="9">
    <source>
        <dbReference type="EMBL" id="KEQ25323.1"/>
    </source>
</evidence>
<dbReference type="EMBL" id="JNVM01000011">
    <property type="protein sequence ID" value="KEQ25323.1"/>
    <property type="molecule type" value="Genomic_DNA"/>
</dbReference>
<dbReference type="PROSITE" id="PS50949">
    <property type="entry name" value="HTH_GNTR"/>
    <property type="match status" value="1"/>
</dbReference>
<dbReference type="CDD" id="cd00609">
    <property type="entry name" value="AAT_like"/>
    <property type="match status" value="1"/>
</dbReference>
<dbReference type="Gene3D" id="3.90.1150.10">
    <property type="entry name" value="Aspartate Aminotransferase, domain 1"/>
    <property type="match status" value="1"/>
</dbReference>
<dbReference type="CDD" id="cd07377">
    <property type="entry name" value="WHTH_GntR"/>
    <property type="match status" value="1"/>
</dbReference>
<dbReference type="InterPro" id="IPR015421">
    <property type="entry name" value="PyrdxlP-dep_Trfase_major"/>
</dbReference>
<evidence type="ECO:0000256" key="7">
    <source>
        <dbReference type="ARBA" id="ARBA00023163"/>
    </source>
</evidence>
<dbReference type="PRINTS" id="PR00035">
    <property type="entry name" value="HTHGNTR"/>
</dbReference>
<evidence type="ECO:0000256" key="6">
    <source>
        <dbReference type="ARBA" id="ARBA00023125"/>
    </source>
</evidence>